<feature type="compositionally biased region" description="Basic and acidic residues" evidence="4">
    <location>
        <begin position="1020"/>
        <end position="1033"/>
    </location>
</feature>
<feature type="compositionally biased region" description="Basic and acidic residues" evidence="4">
    <location>
        <begin position="789"/>
        <end position="799"/>
    </location>
</feature>
<feature type="repeat" description="ANK" evidence="3">
    <location>
        <begin position="206"/>
        <end position="238"/>
    </location>
</feature>
<feature type="compositionally biased region" description="Basic residues" evidence="4">
    <location>
        <begin position="455"/>
        <end position="470"/>
    </location>
</feature>
<feature type="compositionally biased region" description="Basic and acidic residues" evidence="4">
    <location>
        <begin position="549"/>
        <end position="682"/>
    </location>
</feature>
<dbReference type="SUPFAM" id="SSF48403">
    <property type="entry name" value="Ankyrin repeat"/>
    <property type="match status" value="1"/>
</dbReference>
<evidence type="ECO:0000313" key="6">
    <source>
        <dbReference type="Proteomes" id="UP000683360"/>
    </source>
</evidence>
<dbReference type="PROSITE" id="PS50088">
    <property type="entry name" value="ANK_REPEAT"/>
    <property type="match status" value="4"/>
</dbReference>
<dbReference type="InterPro" id="IPR036770">
    <property type="entry name" value="Ankyrin_rpt-contain_sf"/>
</dbReference>
<feature type="compositionally biased region" description="Polar residues" evidence="4">
    <location>
        <begin position="846"/>
        <end position="861"/>
    </location>
</feature>
<gene>
    <name evidence="5" type="ORF">MEDL_29059</name>
</gene>
<dbReference type="OrthoDB" id="539213at2759"/>
<feature type="compositionally biased region" description="Basic residues" evidence="4">
    <location>
        <begin position="1212"/>
        <end position="1224"/>
    </location>
</feature>
<evidence type="ECO:0000256" key="3">
    <source>
        <dbReference type="PROSITE-ProRule" id="PRU00023"/>
    </source>
</evidence>
<protein>
    <submittedName>
        <fullName evidence="5">Uncharacterized protein</fullName>
    </submittedName>
</protein>
<feature type="compositionally biased region" description="Low complexity" evidence="4">
    <location>
        <begin position="1225"/>
        <end position="1236"/>
    </location>
</feature>
<evidence type="ECO:0000256" key="2">
    <source>
        <dbReference type="ARBA" id="ARBA00023043"/>
    </source>
</evidence>
<dbReference type="PROSITE" id="PS50297">
    <property type="entry name" value="ANK_REP_REGION"/>
    <property type="match status" value="4"/>
</dbReference>
<feature type="repeat" description="ANK" evidence="3">
    <location>
        <begin position="346"/>
        <end position="378"/>
    </location>
</feature>
<feature type="compositionally biased region" description="Basic residues" evidence="4">
    <location>
        <begin position="800"/>
        <end position="812"/>
    </location>
</feature>
<feature type="compositionally biased region" description="Basic and acidic residues" evidence="4">
    <location>
        <begin position="689"/>
        <end position="698"/>
    </location>
</feature>
<feature type="region of interest" description="Disordered" evidence="4">
    <location>
        <begin position="740"/>
        <end position="1236"/>
    </location>
</feature>
<keyword evidence="1" id="KW-0677">Repeat</keyword>
<dbReference type="Pfam" id="PF12796">
    <property type="entry name" value="Ank_2"/>
    <property type="match status" value="2"/>
</dbReference>
<keyword evidence="2 3" id="KW-0040">ANK repeat</keyword>
<dbReference type="Proteomes" id="UP000683360">
    <property type="component" value="Unassembled WGS sequence"/>
</dbReference>
<name>A0A8S3S2J3_MYTED</name>
<evidence type="ECO:0000256" key="1">
    <source>
        <dbReference type="ARBA" id="ARBA00022737"/>
    </source>
</evidence>
<feature type="compositionally biased region" description="Low complexity" evidence="4">
    <location>
        <begin position="1197"/>
        <end position="1211"/>
    </location>
</feature>
<feature type="region of interest" description="Disordered" evidence="4">
    <location>
        <begin position="437"/>
        <end position="707"/>
    </location>
</feature>
<comment type="caution">
    <text evidence="5">The sequence shown here is derived from an EMBL/GenBank/DDBJ whole genome shotgun (WGS) entry which is preliminary data.</text>
</comment>
<organism evidence="5 6">
    <name type="scientific">Mytilus edulis</name>
    <name type="common">Blue mussel</name>
    <dbReference type="NCBI Taxonomy" id="6550"/>
    <lineage>
        <taxon>Eukaryota</taxon>
        <taxon>Metazoa</taxon>
        <taxon>Spiralia</taxon>
        <taxon>Lophotrochozoa</taxon>
        <taxon>Mollusca</taxon>
        <taxon>Bivalvia</taxon>
        <taxon>Autobranchia</taxon>
        <taxon>Pteriomorphia</taxon>
        <taxon>Mytilida</taxon>
        <taxon>Mytiloidea</taxon>
        <taxon>Mytilidae</taxon>
        <taxon>Mytilinae</taxon>
        <taxon>Mytilus</taxon>
    </lineage>
</organism>
<sequence length="1236" mass="141134">MTIKRKDFQKAAAFLHEFLLKLNEESECAELRDVLNLALLQLQKYYRQLQNRSQDKNVTTLSLTARGLSPMTPFVDAPDKFQWKWLNLDSIKNITGVRTGESMNITVLPPLIDATKQGDYHTVKELIADDPSHVEERDGTGRTPLYYAIHFKHMEILHHLLENSCEVNTSAHDGSTALHQACHDGNHVGLSLLLQCGGDFTIQDTQGRAPIHWAVTTKTTECLKYLIANQADVNVRDKDGLTPCMWACRLDHIKHFELLTSARSFRPEEHDGIERDNGGRTWMHWSIRRTEPLECLQTLLTAETATIQDEDGKTVLLLAAEMGSLLACKIIVEIGGYNRVHDRDNQDRTVLHLAAIGGHGDVVNYLLDKGAELEARDKFNISPWDYAKNKQLHYCQLIIMSHQRQRLKSNPTSPLPNGLGLSLGSLNGYMNGDDYDHMINTQDSFDNMPITPPHPPKRPRTGRHPIRRSHSLTSPDRGRSYIPADQERLIISAGGDLQQGRSSLTSDRPNSYSNREQYTRRETGRETGRTNERIEVSLNPRQTSADGRIPSEHRRRDDNRFDHPNGHKRTEDNRFDYPNDHRRTEDNRFDHPNDQRRQEDNRFDHPNDQRRQEDNRFDHPNDHRRQEDNRFDHPNDHRRQDDNRFDHPNDHRRQDDNRFDHPNDHRRQDDNRFDPRSDDRLHQSNNRFESSRDNRFNSEEGLDSADGRFSSTVDSGFHSNINRQLNSTGDAHADRRFNSEYEVLDRPNDVDMEDDNRSNPDDDIDNVSVGGMDVSDIEDDERGPPMTSRRSDTRSDKSGSVHHPRPPPRKNQQKSYAQPLEPPYRQQSSSQDYNEYPDDRRDNFRQNDVLSRSDGFSNSRPDNFPKNRSMEFPGNKSMQPKPPSKFNQRVISPNFNPPSNSNTDNFPPGKPRPAPRQPSMPKPRPPPRRTPSPTQPGSRDQIYSPPLSSQSNDLPIQKPSPPPPIDSNRPDSGSKPPGVVEGRRIPPPMLMPLENAPKPPMLSIFDRKEEKRKKRRKKKERDQERERERDLDLKSPPMDIEPPRGYAAPLHPPPSATSRPPRAQSGVPAPKFSKQPPQRHNEQRLVYESMDEEIKDDFEPPKINGHAVPIKEGPPKSGKPVHRTQSLESEDLEMELIGQSYDTINEEDDQAGPLIPPPKGFGTPSKSPSGRPLSHSIPQDNRTARMTPTSAKPPLPQSGRSSGQSGRTSASYRRKSPSPHRRSRPPTGGRSSSTSS</sequence>
<dbReference type="PANTHER" id="PTHR24198">
    <property type="entry name" value="ANKYRIN REPEAT AND PROTEIN KINASE DOMAIN-CONTAINING PROTEIN"/>
    <property type="match status" value="1"/>
</dbReference>
<feature type="compositionally biased region" description="Pro residues" evidence="4">
    <location>
        <begin position="908"/>
        <end position="934"/>
    </location>
</feature>
<dbReference type="AlphaFoldDB" id="A0A8S3S2J3"/>
<dbReference type="EMBL" id="CAJPWZ010001439">
    <property type="protein sequence ID" value="CAG2215293.1"/>
    <property type="molecule type" value="Genomic_DNA"/>
</dbReference>
<evidence type="ECO:0000313" key="5">
    <source>
        <dbReference type="EMBL" id="CAG2215293.1"/>
    </source>
</evidence>
<keyword evidence="6" id="KW-1185">Reference proteome</keyword>
<feature type="compositionally biased region" description="Polar residues" evidence="4">
    <location>
        <begin position="499"/>
        <end position="514"/>
    </location>
</feature>
<dbReference type="InterPro" id="IPR002110">
    <property type="entry name" value="Ankyrin_rpt"/>
</dbReference>
<feature type="compositionally biased region" description="Basic and acidic residues" evidence="4">
    <location>
        <begin position="517"/>
        <end position="535"/>
    </location>
</feature>
<dbReference type="SMART" id="SM00248">
    <property type="entry name" value="ANK"/>
    <property type="match status" value="8"/>
</dbReference>
<feature type="compositionally biased region" description="Polar residues" evidence="4">
    <location>
        <begin position="1176"/>
        <end position="1190"/>
    </location>
</feature>
<reference evidence="5" key="1">
    <citation type="submission" date="2021-03" db="EMBL/GenBank/DDBJ databases">
        <authorList>
            <person name="Bekaert M."/>
        </authorList>
    </citation>
    <scope>NUCLEOTIDE SEQUENCE</scope>
</reference>
<feature type="compositionally biased region" description="Low complexity" evidence="4">
    <location>
        <begin position="892"/>
        <end position="907"/>
    </location>
</feature>
<dbReference type="PANTHER" id="PTHR24198:SF165">
    <property type="entry name" value="ANKYRIN REPEAT-CONTAINING PROTEIN-RELATED"/>
    <property type="match status" value="1"/>
</dbReference>
<evidence type="ECO:0000256" key="4">
    <source>
        <dbReference type="SAM" id="MobiDB-lite"/>
    </source>
</evidence>
<feature type="compositionally biased region" description="Basic residues" evidence="4">
    <location>
        <begin position="1010"/>
        <end position="1019"/>
    </location>
</feature>
<dbReference type="Pfam" id="PF00023">
    <property type="entry name" value="Ank"/>
    <property type="match status" value="1"/>
</dbReference>
<feature type="repeat" description="ANK" evidence="3">
    <location>
        <begin position="173"/>
        <end position="205"/>
    </location>
</feature>
<proteinExistence type="predicted"/>
<dbReference type="Gene3D" id="1.25.40.20">
    <property type="entry name" value="Ankyrin repeat-containing domain"/>
    <property type="match status" value="1"/>
</dbReference>
<accession>A0A8S3S2J3</accession>
<feature type="compositionally biased region" description="Basic and acidic residues" evidence="4">
    <location>
        <begin position="740"/>
        <end position="760"/>
    </location>
</feature>
<feature type="repeat" description="ANK" evidence="3">
    <location>
        <begin position="140"/>
        <end position="172"/>
    </location>
</feature>